<evidence type="ECO:0000256" key="1">
    <source>
        <dbReference type="SAM" id="Phobius"/>
    </source>
</evidence>
<name>A0ABQ5NEK2_9MICO</name>
<feature type="transmembrane region" description="Helical" evidence="1">
    <location>
        <begin position="12"/>
        <end position="32"/>
    </location>
</feature>
<gene>
    <name evidence="2" type="ORF">MIAR_05400</name>
</gene>
<dbReference type="Proteomes" id="UP001165068">
    <property type="component" value="Unassembled WGS sequence"/>
</dbReference>
<dbReference type="EMBL" id="BRZC01000003">
    <property type="protein sequence ID" value="GLC83952.1"/>
    <property type="molecule type" value="Genomic_DNA"/>
</dbReference>
<feature type="transmembrane region" description="Helical" evidence="1">
    <location>
        <begin position="125"/>
        <end position="149"/>
    </location>
</feature>
<proteinExistence type="predicted"/>
<feature type="transmembrane region" description="Helical" evidence="1">
    <location>
        <begin position="169"/>
        <end position="187"/>
    </location>
</feature>
<reference evidence="2" key="1">
    <citation type="submission" date="2022-08" db="EMBL/GenBank/DDBJ databases">
        <title>Draft genome sequence of Microbacterium arabinogalactanolyticum JCM 9171.</title>
        <authorList>
            <person name="Fujita K."/>
            <person name="Ishiwata A."/>
            <person name="Fushinobu S."/>
        </authorList>
    </citation>
    <scope>NUCLEOTIDE SEQUENCE</scope>
    <source>
        <strain evidence="2">JCM 9171</strain>
    </source>
</reference>
<evidence type="ECO:0000313" key="3">
    <source>
        <dbReference type="Proteomes" id="UP001165068"/>
    </source>
</evidence>
<organism evidence="2 3">
    <name type="scientific">Microbacterium arabinogalactanolyticum</name>
    <dbReference type="NCBI Taxonomy" id="69365"/>
    <lineage>
        <taxon>Bacteria</taxon>
        <taxon>Bacillati</taxon>
        <taxon>Actinomycetota</taxon>
        <taxon>Actinomycetes</taxon>
        <taxon>Micrococcales</taxon>
        <taxon>Microbacteriaceae</taxon>
        <taxon>Microbacterium</taxon>
    </lineage>
</organism>
<keyword evidence="1" id="KW-0472">Membrane</keyword>
<comment type="caution">
    <text evidence="2">The sequence shown here is derived from an EMBL/GenBank/DDBJ whole genome shotgun (WGS) entry which is preliminary data.</text>
</comment>
<protein>
    <submittedName>
        <fullName evidence="2">Uncharacterized protein</fullName>
    </submittedName>
</protein>
<sequence>MERGSDAAARRAPVRWPVVCWLVILVLIGVAQLVRGEWFDSAVFLVAIALVCCSILLPSHGAHRPRPDLVVFAATVLAAAVALLPRHSTGMIVAVLVTGVAALVASWPGAASVRRAWTPGLRRLAVAWAVILVAGCLWELAQFIAGRIAPTQPSFALSDLVDPLLDTELGKAVFAGAWLSCGAFLVLRGRRSG</sequence>
<dbReference type="RefSeq" id="WP_285630926.1">
    <property type="nucleotide sequence ID" value="NZ_BAAAUK010000003.1"/>
</dbReference>
<keyword evidence="1" id="KW-0812">Transmembrane</keyword>
<keyword evidence="3" id="KW-1185">Reference proteome</keyword>
<evidence type="ECO:0000313" key="2">
    <source>
        <dbReference type="EMBL" id="GLC83952.1"/>
    </source>
</evidence>
<feature type="transmembrane region" description="Helical" evidence="1">
    <location>
        <begin position="91"/>
        <end position="113"/>
    </location>
</feature>
<accession>A0ABQ5NEK2</accession>
<feature type="transmembrane region" description="Helical" evidence="1">
    <location>
        <begin position="69"/>
        <end position="85"/>
    </location>
</feature>
<feature type="transmembrane region" description="Helical" evidence="1">
    <location>
        <begin position="38"/>
        <end position="57"/>
    </location>
</feature>
<keyword evidence="1" id="KW-1133">Transmembrane helix</keyword>